<dbReference type="Proteomes" id="UP000178509">
    <property type="component" value="Unassembled WGS sequence"/>
</dbReference>
<keyword evidence="1" id="KW-0645">Protease</keyword>
<dbReference type="InterPro" id="IPR001478">
    <property type="entry name" value="PDZ"/>
</dbReference>
<dbReference type="GO" id="GO:0004252">
    <property type="term" value="F:serine-type endopeptidase activity"/>
    <property type="evidence" value="ECO:0007669"/>
    <property type="project" value="InterPro"/>
</dbReference>
<evidence type="ECO:0000313" key="4">
    <source>
        <dbReference type="EMBL" id="OGZ62508.1"/>
    </source>
</evidence>
<evidence type="ECO:0000256" key="1">
    <source>
        <dbReference type="ARBA" id="ARBA00022670"/>
    </source>
</evidence>
<dbReference type="AlphaFoldDB" id="A0A1G2HKS0"/>
<dbReference type="PANTHER" id="PTHR43343:SF3">
    <property type="entry name" value="PROTEASE DO-LIKE 8, CHLOROPLASTIC"/>
    <property type="match status" value="1"/>
</dbReference>
<dbReference type="Gene3D" id="2.40.10.120">
    <property type="match status" value="1"/>
</dbReference>
<reference evidence="4 5" key="1">
    <citation type="journal article" date="2016" name="Nat. Commun.">
        <title>Thousands of microbial genomes shed light on interconnected biogeochemical processes in an aquifer system.</title>
        <authorList>
            <person name="Anantharaman K."/>
            <person name="Brown C.T."/>
            <person name="Hug L.A."/>
            <person name="Sharon I."/>
            <person name="Castelle C.J."/>
            <person name="Probst A.J."/>
            <person name="Thomas B.C."/>
            <person name="Singh A."/>
            <person name="Wilkins M.J."/>
            <person name="Karaoz U."/>
            <person name="Brodie E.L."/>
            <person name="Williams K.H."/>
            <person name="Hubbard S.S."/>
            <person name="Banfield J.F."/>
        </authorList>
    </citation>
    <scope>NUCLEOTIDE SEQUENCE [LARGE SCALE GENOMIC DNA]</scope>
</reference>
<dbReference type="Pfam" id="PF13365">
    <property type="entry name" value="Trypsin_2"/>
    <property type="match status" value="1"/>
</dbReference>
<dbReference type="SUPFAM" id="SSF50494">
    <property type="entry name" value="Trypsin-like serine proteases"/>
    <property type="match status" value="1"/>
</dbReference>
<dbReference type="InterPro" id="IPR036034">
    <property type="entry name" value="PDZ_sf"/>
</dbReference>
<accession>A0A1G2HKS0</accession>
<evidence type="ECO:0000256" key="2">
    <source>
        <dbReference type="ARBA" id="ARBA00022801"/>
    </source>
</evidence>
<protein>
    <recommendedName>
        <fullName evidence="3">PDZ domain-containing protein</fullName>
    </recommendedName>
</protein>
<dbReference type="STRING" id="1802164.A3H51_01650"/>
<dbReference type="InterPro" id="IPR009003">
    <property type="entry name" value="Peptidase_S1_PA"/>
</dbReference>
<dbReference type="InterPro" id="IPR051201">
    <property type="entry name" value="Chloro_Bact_Ser_Proteases"/>
</dbReference>
<sequence>MIGENRIEEIAKQASPAVISIVVTKDLPKVEGFYKMPYKGRDFIVPKLNKKKVEEVKIGGGSGFMVSDDGVILTNSHVVQDVKAEYTVFLDHQEGKKWEMEIIARDPIHDIAICKLKNPPKDALPYLNLGESTNLRLGQFVVAVGNALGEFSNTVSFGIISGLSRFITAQHKGKQTERLRGLIQTDAAINPGNSGGPLLNMAGEVIGINTAVISGAQSIGFSIPINQAKKDIQEVKDYGRVRIPFLGIRYLVLDKDAKEERKLPVDHGALIMRETLGDMAVVPGSSAQKAGLREFDIILEADGKKINPELTLQDIIQDKKIGDEINLNVLRGKKTKLIKLKLEEKI</sequence>
<comment type="caution">
    <text evidence="4">The sequence shown here is derived from an EMBL/GenBank/DDBJ whole genome shotgun (WGS) entry which is preliminary data.</text>
</comment>
<dbReference type="PRINTS" id="PR00834">
    <property type="entry name" value="PROTEASES2C"/>
</dbReference>
<dbReference type="Pfam" id="PF13180">
    <property type="entry name" value="PDZ_2"/>
    <property type="match status" value="1"/>
</dbReference>
<dbReference type="EMBL" id="MHOJ01000019">
    <property type="protein sequence ID" value="OGZ62508.1"/>
    <property type="molecule type" value="Genomic_DNA"/>
</dbReference>
<proteinExistence type="predicted"/>
<dbReference type="Gene3D" id="2.30.42.10">
    <property type="match status" value="1"/>
</dbReference>
<dbReference type="CDD" id="cd06779">
    <property type="entry name" value="cpPDZ_Deg_HtrA-like"/>
    <property type="match status" value="1"/>
</dbReference>
<evidence type="ECO:0000259" key="3">
    <source>
        <dbReference type="SMART" id="SM00228"/>
    </source>
</evidence>
<dbReference type="GO" id="GO:0006508">
    <property type="term" value="P:proteolysis"/>
    <property type="evidence" value="ECO:0007669"/>
    <property type="project" value="UniProtKB-KW"/>
</dbReference>
<organism evidence="4 5">
    <name type="scientific">Candidatus Spechtbacteria bacterium RIFCSPLOWO2_02_FULL_38_8</name>
    <dbReference type="NCBI Taxonomy" id="1802164"/>
    <lineage>
        <taxon>Bacteria</taxon>
        <taxon>Candidatus Spechtiibacteriota</taxon>
    </lineage>
</organism>
<evidence type="ECO:0000313" key="5">
    <source>
        <dbReference type="Proteomes" id="UP000178509"/>
    </source>
</evidence>
<keyword evidence="2" id="KW-0378">Hydrolase</keyword>
<feature type="domain" description="PDZ" evidence="3">
    <location>
        <begin position="244"/>
        <end position="333"/>
    </location>
</feature>
<dbReference type="SUPFAM" id="SSF50156">
    <property type="entry name" value="PDZ domain-like"/>
    <property type="match status" value="1"/>
</dbReference>
<dbReference type="InterPro" id="IPR001940">
    <property type="entry name" value="Peptidase_S1C"/>
</dbReference>
<name>A0A1G2HKS0_9BACT</name>
<gene>
    <name evidence="4" type="ORF">A3H51_01650</name>
</gene>
<dbReference type="PANTHER" id="PTHR43343">
    <property type="entry name" value="PEPTIDASE S12"/>
    <property type="match status" value="1"/>
</dbReference>
<dbReference type="SMART" id="SM00228">
    <property type="entry name" value="PDZ"/>
    <property type="match status" value="1"/>
</dbReference>